<evidence type="ECO:0000313" key="5">
    <source>
        <dbReference type="EMBL" id="KAK5089703.1"/>
    </source>
</evidence>
<evidence type="ECO:0000313" key="6">
    <source>
        <dbReference type="Proteomes" id="UP001345013"/>
    </source>
</evidence>
<dbReference type="InterPro" id="IPR028207">
    <property type="entry name" value="DNA_pol_B_palm_palm"/>
</dbReference>
<dbReference type="PANTHER" id="PTHR11276:SF29">
    <property type="entry name" value="DNA POLYMERASE TYPE-X FAMILY PROTEIN POL4"/>
    <property type="match status" value="1"/>
</dbReference>
<dbReference type="Gene3D" id="1.10.150.110">
    <property type="entry name" value="DNA polymerase beta, N-terminal domain-like"/>
    <property type="match status" value="1"/>
</dbReference>
<dbReference type="Gene3D" id="3.30.210.10">
    <property type="entry name" value="DNA polymerase, thumb domain"/>
    <property type="match status" value="1"/>
</dbReference>
<protein>
    <recommendedName>
        <fullName evidence="4">DNA-directed DNA polymerase X domain-containing protein</fullName>
    </recommendedName>
</protein>
<dbReference type="EMBL" id="JAVRRG010000072">
    <property type="protein sequence ID" value="KAK5089703.1"/>
    <property type="molecule type" value="Genomic_DNA"/>
</dbReference>
<feature type="region of interest" description="Disordered" evidence="3">
    <location>
        <begin position="94"/>
        <end position="138"/>
    </location>
</feature>
<dbReference type="PRINTS" id="PR00869">
    <property type="entry name" value="DNAPOLX"/>
</dbReference>
<dbReference type="Pfam" id="PF14716">
    <property type="entry name" value="HHH_8"/>
    <property type="match status" value="1"/>
</dbReference>
<dbReference type="InterPro" id="IPR037160">
    <property type="entry name" value="DNA_Pol_thumb_sf"/>
</dbReference>
<sequence>MTATEAETPCSGTGLNAAYPSEMDDPTRLDFSSLPPIFILQANLPADDMHEAEDAVYEAGGQLTYSPQEARIFVGRLTQKKRAAFELRSRGLWTEESSLPQQPPRKKRKLDPQPGGQSLSGSETESEHDNDTRDGPEQAQTVSDALFNLEDHVVVLKLQWLTKSLGAGAFLPPEPYLVYSGRIVERPRDVTRPSTPTQSITYIKATSDGLTTSSPQASSSQKPGESSLTSILDGTILNGDSQPSPIVDYSPRRFRDKKYGHRTTPSTTHPTLHRTTTSEHDFLDPSKSGSLPPPPDWMLQGHPRANYACTRSTFANPPNEAFIAHLSKIKDARLLTLDEIGVRAYSTSIASLSAYPHKITVPSEITRLPGCSEKIAKLWIEWFTSTDPDAPDSERHLRVTDALEKDEDLKILKLFWNIWGVGADTARKFYFERGWRDLDDVVEYGWHSGALNRVQQIGVKFYDDFLVKIPRKEVEEISDIILRHARLCRKLPKAWWSNKENGYRGNWSKSDDGHGDQTWDPRDMVCVIVGGYRRGKTECGDVDVILSHRDEEYTRDLVVDVVKSLEEEEYITHTLTLHTTNSDRDQQTLPYKGEHTGHGFDTLDKALCVWQDPVFDREKHEKNPNIHRRVDIIVSPWRTVGAAVLGWSGATTNERDIRRWCRKEKGWKYDSSGVRDRANGAVLDFESPRTKENGKLNRGEVLDDGDGWEDRERRLMEGLGIGWRPARERVTG</sequence>
<dbReference type="InterPro" id="IPR043519">
    <property type="entry name" value="NT_sf"/>
</dbReference>
<dbReference type="InterPro" id="IPR022312">
    <property type="entry name" value="DNA_pol_X"/>
</dbReference>
<dbReference type="Pfam" id="PF10391">
    <property type="entry name" value="DNA_pol_lambd_f"/>
    <property type="match status" value="1"/>
</dbReference>
<dbReference type="InterPro" id="IPR010996">
    <property type="entry name" value="HHH_MUS81"/>
</dbReference>
<dbReference type="Pfam" id="PF14791">
    <property type="entry name" value="DNA_pol_B_thumb"/>
    <property type="match status" value="1"/>
</dbReference>
<dbReference type="PANTHER" id="PTHR11276">
    <property type="entry name" value="DNA POLYMERASE TYPE-X FAMILY MEMBER"/>
    <property type="match status" value="1"/>
</dbReference>
<feature type="region of interest" description="Disordered" evidence="3">
    <location>
        <begin position="188"/>
        <end position="292"/>
    </location>
</feature>
<feature type="compositionally biased region" description="Low complexity" evidence="3">
    <location>
        <begin position="262"/>
        <end position="275"/>
    </location>
</feature>
<dbReference type="Pfam" id="PF14792">
    <property type="entry name" value="DNA_pol_B_palm"/>
    <property type="match status" value="1"/>
</dbReference>
<feature type="region of interest" description="Disordered" evidence="3">
    <location>
        <begin position="1"/>
        <end position="30"/>
    </location>
</feature>
<comment type="caution">
    <text evidence="5">The sequence shown here is derived from an EMBL/GenBank/DDBJ whole genome shotgun (WGS) entry which is preliminary data.</text>
</comment>
<dbReference type="SUPFAM" id="SSF81301">
    <property type="entry name" value="Nucleotidyltransferase"/>
    <property type="match status" value="1"/>
</dbReference>
<dbReference type="SMART" id="SM00483">
    <property type="entry name" value="POLXc"/>
    <property type="match status" value="1"/>
</dbReference>
<proteinExistence type="predicted"/>
<dbReference type="InterPro" id="IPR027421">
    <property type="entry name" value="DNA_pol_lamdba_lyase_dom_sf"/>
</dbReference>
<feature type="compositionally biased region" description="Basic and acidic residues" evidence="3">
    <location>
        <begin position="125"/>
        <end position="136"/>
    </location>
</feature>
<reference evidence="5 6" key="1">
    <citation type="submission" date="2023-08" db="EMBL/GenBank/DDBJ databases">
        <title>Black Yeasts Isolated from many extreme environments.</title>
        <authorList>
            <person name="Coleine C."/>
            <person name="Stajich J.E."/>
            <person name="Selbmann L."/>
        </authorList>
    </citation>
    <scope>NUCLEOTIDE SEQUENCE [LARGE SCALE GENOMIC DNA]</scope>
    <source>
        <strain evidence="5 6">CCFEE 5885</strain>
    </source>
</reference>
<evidence type="ECO:0000256" key="1">
    <source>
        <dbReference type="ARBA" id="ARBA00022679"/>
    </source>
</evidence>
<evidence type="ECO:0000256" key="2">
    <source>
        <dbReference type="ARBA" id="ARBA00022695"/>
    </source>
</evidence>
<keyword evidence="2" id="KW-0548">Nucleotidyltransferase</keyword>
<dbReference type="SUPFAM" id="SSF81585">
    <property type="entry name" value="PsbU/PolX domain-like"/>
    <property type="match status" value="1"/>
</dbReference>
<dbReference type="Gene3D" id="3.30.460.10">
    <property type="entry name" value="Beta Polymerase, domain 2"/>
    <property type="match status" value="1"/>
</dbReference>
<evidence type="ECO:0000256" key="3">
    <source>
        <dbReference type="SAM" id="MobiDB-lite"/>
    </source>
</evidence>
<name>A0ABR0K7A9_9EURO</name>
<dbReference type="SUPFAM" id="SSF47802">
    <property type="entry name" value="DNA polymerase beta, N-terminal domain-like"/>
    <property type="match status" value="1"/>
</dbReference>
<feature type="compositionally biased region" description="Polar residues" evidence="3">
    <location>
        <begin position="1"/>
        <end position="14"/>
    </location>
</feature>
<evidence type="ECO:0000259" key="4">
    <source>
        <dbReference type="SMART" id="SM00483"/>
    </source>
</evidence>
<keyword evidence="1" id="KW-0808">Transferase</keyword>
<feature type="compositionally biased region" description="Polar residues" evidence="3">
    <location>
        <begin position="192"/>
        <end position="201"/>
    </location>
</feature>
<dbReference type="InterPro" id="IPR029398">
    <property type="entry name" value="PolB_thumb"/>
</dbReference>
<keyword evidence="6" id="KW-1185">Reference proteome</keyword>
<dbReference type="InterPro" id="IPR018944">
    <property type="entry name" value="DNA_pol_lambd_fingers_domain"/>
</dbReference>
<feature type="compositionally biased region" description="Basic residues" evidence="3">
    <location>
        <begin position="252"/>
        <end position="261"/>
    </location>
</feature>
<feature type="domain" description="DNA-directed DNA polymerase X" evidence="4">
    <location>
        <begin position="316"/>
        <end position="730"/>
    </location>
</feature>
<dbReference type="CDD" id="cd00141">
    <property type="entry name" value="NT_POLXc"/>
    <property type="match status" value="1"/>
</dbReference>
<dbReference type="InterPro" id="IPR002054">
    <property type="entry name" value="DNA-dir_DNA_pol_X"/>
</dbReference>
<accession>A0ABR0K7A9</accession>
<dbReference type="Gene3D" id="1.10.150.20">
    <property type="entry name" value="5' to 3' exonuclease, C-terminal subdomain"/>
    <property type="match status" value="1"/>
</dbReference>
<gene>
    <name evidence="5" type="ORF">LTR24_005972</name>
</gene>
<feature type="compositionally biased region" description="Polar residues" evidence="3">
    <location>
        <begin position="208"/>
        <end position="244"/>
    </location>
</feature>
<dbReference type="Proteomes" id="UP001345013">
    <property type="component" value="Unassembled WGS sequence"/>
</dbReference>
<organism evidence="5 6">
    <name type="scientific">Lithohypha guttulata</name>
    <dbReference type="NCBI Taxonomy" id="1690604"/>
    <lineage>
        <taxon>Eukaryota</taxon>
        <taxon>Fungi</taxon>
        <taxon>Dikarya</taxon>
        <taxon>Ascomycota</taxon>
        <taxon>Pezizomycotina</taxon>
        <taxon>Eurotiomycetes</taxon>
        <taxon>Chaetothyriomycetidae</taxon>
        <taxon>Chaetothyriales</taxon>
        <taxon>Trichomeriaceae</taxon>
        <taxon>Lithohypha</taxon>
    </lineage>
</organism>